<dbReference type="InParanoid" id="A0A0V0QLR8"/>
<proteinExistence type="predicted"/>
<feature type="compositionally biased region" description="Low complexity" evidence="1">
    <location>
        <begin position="18"/>
        <end position="36"/>
    </location>
</feature>
<feature type="region of interest" description="Disordered" evidence="1">
    <location>
        <begin position="1"/>
        <end position="40"/>
    </location>
</feature>
<dbReference type="EMBL" id="LDAU01000143">
    <property type="protein sequence ID" value="KRX03165.1"/>
    <property type="molecule type" value="Genomic_DNA"/>
</dbReference>
<dbReference type="AlphaFoldDB" id="A0A0V0QLR8"/>
<organism evidence="2 3">
    <name type="scientific">Pseudocohnilembus persalinus</name>
    <name type="common">Ciliate</name>
    <dbReference type="NCBI Taxonomy" id="266149"/>
    <lineage>
        <taxon>Eukaryota</taxon>
        <taxon>Sar</taxon>
        <taxon>Alveolata</taxon>
        <taxon>Ciliophora</taxon>
        <taxon>Intramacronucleata</taxon>
        <taxon>Oligohymenophorea</taxon>
        <taxon>Scuticociliatia</taxon>
        <taxon>Philasterida</taxon>
        <taxon>Pseudocohnilembidae</taxon>
        <taxon>Pseudocohnilembus</taxon>
    </lineage>
</organism>
<reference evidence="2 3" key="1">
    <citation type="journal article" date="2015" name="Sci. Rep.">
        <title>Genome of the facultative scuticociliatosis pathogen Pseudocohnilembus persalinus provides insight into its virulence through horizontal gene transfer.</title>
        <authorList>
            <person name="Xiong J."/>
            <person name="Wang G."/>
            <person name="Cheng J."/>
            <person name="Tian M."/>
            <person name="Pan X."/>
            <person name="Warren A."/>
            <person name="Jiang C."/>
            <person name="Yuan D."/>
            <person name="Miao W."/>
        </authorList>
    </citation>
    <scope>NUCLEOTIDE SEQUENCE [LARGE SCALE GENOMIC DNA]</scope>
    <source>
        <strain evidence="2">36N120E</strain>
    </source>
</reference>
<comment type="caution">
    <text evidence="2">The sequence shown here is derived from an EMBL/GenBank/DDBJ whole genome shotgun (WGS) entry which is preliminary data.</text>
</comment>
<evidence type="ECO:0000313" key="3">
    <source>
        <dbReference type="Proteomes" id="UP000054937"/>
    </source>
</evidence>
<evidence type="ECO:0000313" key="2">
    <source>
        <dbReference type="EMBL" id="KRX03165.1"/>
    </source>
</evidence>
<name>A0A0V0QLR8_PSEPJ</name>
<evidence type="ECO:0000256" key="1">
    <source>
        <dbReference type="SAM" id="MobiDB-lite"/>
    </source>
</evidence>
<keyword evidence="3" id="KW-1185">Reference proteome</keyword>
<gene>
    <name evidence="2" type="ORF">PPERSA_10538</name>
</gene>
<protein>
    <submittedName>
        <fullName evidence="2">Uncharacterized protein</fullName>
    </submittedName>
</protein>
<dbReference type="Proteomes" id="UP000054937">
    <property type="component" value="Unassembled WGS sequence"/>
</dbReference>
<sequence>MLKKKFGKKDTKVPSRVQNTTTTTQKTQENQKQQQNLSEEDILKERIQDVKKLVGNKFSDVEITQALKQNNYEQKKTVSFLLDQEKHENQLQTNLLYSKAKTNNDLINISINNNSNNKNNNNTNEQNSNNNISQIFQEQNQTQEMKNIQQQLQQLKIFQLKVPKNILDDIKINFSQPSPDSLVQKQFLNNLNNEKNKEQFVI</sequence>
<accession>A0A0V0QLR8</accession>